<dbReference type="InterPro" id="IPR035571">
    <property type="entry name" value="UPF0234-like_C"/>
</dbReference>
<dbReference type="GO" id="GO:0000166">
    <property type="term" value="F:nucleotide binding"/>
    <property type="evidence" value="ECO:0007669"/>
    <property type="project" value="UniProtKB-UniRule"/>
</dbReference>
<dbReference type="GO" id="GO:0005829">
    <property type="term" value="C:cytosol"/>
    <property type="evidence" value="ECO:0007669"/>
    <property type="project" value="TreeGrafter"/>
</dbReference>
<dbReference type="InterPro" id="IPR036183">
    <property type="entry name" value="YajQ-like_sf"/>
</dbReference>
<dbReference type="STRING" id="1121387.GCA_000429885_00479"/>
<dbReference type="NCBIfam" id="NF003819">
    <property type="entry name" value="PRK05412.1"/>
    <property type="match status" value="1"/>
</dbReference>
<evidence type="ECO:0000313" key="6">
    <source>
        <dbReference type="Proteomes" id="UP000242637"/>
    </source>
</evidence>
<dbReference type="Gene3D" id="3.30.70.860">
    <property type="match status" value="1"/>
</dbReference>
<dbReference type="Proteomes" id="UP000254118">
    <property type="component" value="Unassembled WGS sequence"/>
</dbReference>
<comment type="function">
    <text evidence="3">Nucleotide-binding protein.</text>
</comment>
<dbReference type="InterPro" id="IPR007551">
    <property type="entry name" value="YajQ/Smlt4090-like"/>
</dbReference>
<dbReference type="KEGG" id="dco:SAMEA4475696_2111"/>
<protein>
    <recommendedName>
        <fullName evidence="3">Nucleotide-binding protein NCTC7915_01473</fullName>
    </recommendedName>
</protein>
<accession>A0A239VSA6</accession>
<keyword evidence="6" id="KW-1185">Reference proteome</keyword>
<dbReference type="Gene3D" id="3.30.70.990">
    <property type="entry name" value="YajQ-like, domain 2"/>
    <property type="match status" value="1"/>
</dbReference>
<evidence type="ECO:0000313" key="7">
    <source>
        <dbReference type="Proteomes" id="UP000254118"/>
    </source>
</evidence>
<sequence length="164" mass="18093">MADSSFDIVSKVDHQEVANAVNQAAKEISQRYDFKNVDASVDLSGETITMKANSEERCLAVLDVLQTKLVKRGVSLKSLDTGDGTPKASGKIYRLDGALKDGISQENAKKISKLIRDEFGKTVKPVIQGDELRVSSKSRDDLQAVQRMLKESDLDVALQFTNYR</sequence>
<evidence type="ECO:0000313" key="4">
    <source>
        <dbReference type="EMBL" id="SNV24716.1"/>
    </source>
</evidence>
<evidence type="ECO:0000256" key="1">
    <source>
        <dbReference type="ARBA" id="ARBA00022741"/>
    </source>
</evidence>
<dbReference type="PANTHER" id="PTHR30476">
    <property type="entry name" value="UPF0234 PROTEIN YAJQ"/>
    <property type="match status" value="1"/>
</dbReference>
<dbReference type="Pfam" id="PF04461">
    <property type="entry name" value="YajQ"/>
    <property type="match status" value="1"/>
</dbReference>
<dbReference type="PANTHER" id="PTHR30476:SF0">
    <property type="entry name" value="UPF0234 PROTEIN YAJQ"/>
    <property type="match status" value="1"/>
</dbReference>
<dbReference type="AlphaFoldDB" id="A0A239VSA6"/>
<reference evidence="5 7" key="2">
    <citation type="submission" date="2018-06" db="EMBL/GenBank/DDBJ databases">
        <authorList>
            <consortium name="Pathogen Informatics"/>
            <person name="Doyle S."/>
        </authorList>
    </citation>
    <scope>NUCLEOTIDE SEQUENCE [LARGE SCALE GENOMIC DNA]</scope>
    <source>
        <strain evidence="5 7">NCTC7915</strain>
    </source>
</reference>
<dbReference type="EMBL" id="UFYA01000001">
    <property type="protein sequence ID" value="STD10896.1"/>
    <property type="molecule type" value="Genomic_DNA"/>
</dbReference>
<comment type="similarity">
    <text evidence="2 3">Belongs to the YajQ family.</text>
</comment>
<dbReference type="FunFam" id="3.30.70.860:FF:000004">
    <property type="entry name" value="UPF0234 protein AWC22_11905"/>
    <property type="match status" value="1"/>
</dbReference>
<reference evidence="4 6" key="1">
    <citation type="submission" date="2017-06" db="EMBL/GenBank/DDBJ databases">
        <authorList>
            <consortium name="Pathogen Informatics"/>
        </authorList>
    </citation>
    <scope>NUCLEOTIDE SEQUENCE [LARGE SCALE GENOMIC DNA]</scope>
    <source>
        <strain evidence="4 6">NCTC13039</strain>
    </source>
</reference>
<dbReference type="HAMAP" id="MF_00632">
    <property type="entry name" value="UPF0234"/>
    <property type="match status" value="1"/>
</dbReference>
<keyword evidence="1 3" id="KW-0547">Nucleotide-binding</keyword>
<organism evidence="4 6">
    <name type="scientific">Dermatophilus congolensis</name>
    <dbReference type="NCBI Taxonomy" id="1863"/>
    <lineage>
        <taxon>Bacteria</taxon>
        <taxon>Bacillati</taxon>
        <taxon>Actinomycetota</taxon>
        <taxon>Actinomycetes</taxon>
        <taxon>Micrococcales</taxon>
        <taxon>Dermatophilaceae</taxon>
        <taxon>Dermatophilus</taxon>
    </lineage>
</organism>
<evidence type="ECO:0000256" key="2">
    <source>
        <dbReference type="ARBA" id="ARBA00093450"/>
    </source>
</evidence>
<proteinExistence type="inferred from homology"/>
<dbReference type="SUPFAM" id="SSF89963">
    <property type="entry name" value="YajQ-like"/>
    <property type="match status" value="2"/>
</dbReference>
<evidence type="ECO:0000256" key="3">
    <source>
        <dbReference type="HAMAP-Rule" id="MF_00632"/>
    </source>
</evidence>
<dbReference type="InterPro" id="IPR035570">
    <property type="entry name" value="UPF0234_N"/>
</dbReference>
<dbReference type="CDD" id="cd11740">
    <property type="entry name" value="YajQ_like"/>
    <property type="match status" value="1"/>
</dbReference>
<dbReference type="EMBL" id="LT906453">
    <property type="protein sequence ID" value="SNV24716.1"/>
    <property type="molecule type" value="Genomic_DNA"/>
</dbReference>
<dbReference type="Proteomes" id="UP000242637">
    <property type="component" value="Chromosome 1"/>
</dbReference>
<gene>
    <name evidence="5" type="ORF">NCTC7915_01473</name>
    <name evidence="4" type="ORF">SAMEA4475696_02111</name>
</gene>
<dbReference type="GeneID" id="63460289"/>
<dbReference type="OrthoDB" id="9801447at2"/>
<evidence type="ECO:0000313" key="5">
    <source>
        <dbReference type="EMBL" id="STD10896.1"/>
    </source>
</evidence>
<dbReference type="RefSeq" id="WP_028326585.1">
    <property type="nucleotide sequence ID" value="NZ_JAAFNI010000001.1"/>
</dbReference>
<name>A0A239VSA6_9MICO</name>